<protein>
    <submittedName>
        <fullName evidence="1">Uncharacterized protein</fullName>
    </submittedName>
</protein>
<sequence>MRSVPLTREFFPSSVFRTIQNWTLLKNSSPNGREVKYCCRVSRQQNGVELVNGATKRSPHRR</sequence>
<dbReference type="EMBL" id="BK015457">
    <property type="protein sequence ID" value="DAE07813.1"/>
    <property type="molecule type" value="Genomic_DNA"/>
</dbReference>
<organism evidence="1">
    <name type="scientific">Siphoviridae sp. ct5kv15</name>
    <dbReference type="NCBI Taxonomy" id="2825338"/>
    <lineage>
        <taxon>Viruses</taxon>
        <taxon>Duplodnaviria</taxon>
        <taxon>Heunggongvirae</taxon>
        <taxon>Uroviricota</taxon>
        <taxon>Caudoviricetes</taxon>
    </lineage>
</organism>
<accession>A0A8S5PML5</accession>
<reference evidence="1" key="1">
    <citation type="journal article" date="2021" name="Proc. Natl. Acad. Sci. U.S.A.">
        <title>A Catalog of Tens of Thousands of Viruses from Human Metagenomes Reveals Hidden Associations with Chronic Diseases.</title>
        <authorList>
            <person name="Tisza M.J."/>
            <person name="Buck C.B."/>
        </authorList>
    </citation>
    <scope>NUCLEOTIDE SEQUENCE</scope>
    <source>
        <strain evidence="1">Ct5kv15</strain>
    </source>
</reference>
<proteinExistence type="predicted"/>
<evidence type="ECO:0000313" key="1">
    <source>
        <dbReference type="EMBL" id="DAE07813.1"/>
    </source>
</evidence>
<name>A0A8S5PML5_9CAUD</name>